<feature type="transmembrane region" description="Helical" evidence="7">
    <location>
        <begin position="28"/>
        <end position="46"/>
    </location>
</feature>
<proteinExistence type="predicted"/>
<keyword evidence="3 7" id="KW-0812">Transmembrane</keyword>
<name>A0AAV9JD08_9PEZI</name>
<feature type="transmembrane region" description="Helical" evidence="7">
    <location>
        <begin position="372"/>
        <end position="393"/>
    </location>
</feature>
<evidence type="ECO:0000256" key="4">
    <source>
        <dbReference type="ARBA" id="ARBA00022989"/>
    </source>
</evidence>
<comment type="subcellular location">
    <subcellularLocation>
        <location evidence="1">Membrane</location>
        <topology evidence="1">Multi-pass membrane protein</topology>
    </subcellularLocation>
</comment>
<dbReference type="CDD" id="cd00067">
    <property type="entry name" value="GAL4"/>
    <property type="match status" value="1"/>
</dbReference>
<dbReference type="PANTHER" id="PTHR45649:SF19">
    <property type="entry name" value="TRANSPORTER, PUTATIVE (EUROFUNG)-RELATED"/>
    <property type="match status" value="1"/>
</dbReference>
<dbReference type="Proteomes" id="UP001324427">
    <property type="component" value="Unassembled WGS sequence"/>
</dbReference>
<dbReference type="GO" id="GO:0016020">
    <property type="term" value="C:membrane"/>
    <property type="evidence" value="ECO:0007669"/>
    <property type="project" value="UniProtKB-SubCell"/>
</dbReference>
<protein>
    <recommendedName>
        <fullName evidence="8">Zn(2)-C6 fungal-type domain-containing protein</fullName>
    </recommendedName>
</protein>
<dbReference type="Gene3D" id="1.20.1740.10">
    <property type="entry name" value="Amino acid/polyamine transporter I"/>
    <property type="match status" value="1"/>
</dbReference>
<accession>A0AAV9JD08</accession>
<feature type="transmembrane region" description="Helical" evidence="7">
    <location>
        <begin position="151"/>
        <end position="168"/>
    </location>
</feature>
<dbReference type="EMBL" id="JAVFHQ010000035">
    <property type="protein sequence ID" value="KAK4543044.1"/>
    <property type="molecule type" value="Genomic_DNA"/>
</dbReference>
<dbReference type="InterPro" id="IPR001138">
    <property type="entry name" value="Zn2Cys6_DnaBD"/>
</dbReference>
<dbReference type="GO" id="GO:0008270">
    <property type="term" value="F:zinc ion binding"/>
    <property type="evidence" value="ECO:0007669"/>
    <property type="project" value="InterPro"/>
</dbReference>
<feature type="transmembrane region" description="Helical" evidence="7">
    <location>
        <begin position="82"/>
        <end position="102"/>
    </location>
</feature>
<organism evidence="9 10">
    <name type="scientific">Oleoguttula mirabilis</name>
    <dbReference type="NCBI Taxonomy" id="1507867"/>
    <lineage>
        <taxon>Eukaryota</taxon>
        <taxon>Fungi</taxon>
        <taxon>Dikarya</taxon>
        <taxon>Ascomycota</taxon>
        <taxon>Pezizomycotina</taxon>
        <taxon>Dothideomycetes</taxon>
        <taxon>Dothideomycetidae</taxon>
        <taxon>Mycosphaerellales</taxon>
        <taxon>Teratosphaeriaceae</taxon>
        <taxon>Oleoguttula</taxon>
    </lineage>
</organism>
<evidence type="ECO:0000256" key="7">
    <source>
        <dbReference type="SAM" id="Phobius"/>
    </source>
</evidence>
<dbReference type="PROSITE" id="PS50048">
    <property type="entry name" value="ZN2_CY6_FUNGAL_2"/>
    <property type="match status" value="1"/>
</dbReference>
<dbReference type="SUPFAM" id="SSF57701">
    <property type="entry name" value="Zn2/Cys6 DNA-binding domain"/>
    <property type="match status" value="1"/>
</dbReference>
<evidence type="ECO:0000256" key="1">
    <source>
        <dbReference type="ARBA" id="ARBA00004141"/>
    </source>
</evidence>
<dbReference type="PANTHER" id="PTHR45649">
    <property type="entry name" value="AMINO-ACID PERMEASE BAT1"/>
    <property type="match status" value="1"/>
</dbReference>
<evidence type="ECO:0000256" key="3">
    <source>
        <dbReference type="ARBA" id="ARBA00022692"/>
    </source>
</evidence>
<dbReference type="Pfam" id="PF11951">
    <property type="entry name" value="Fungal_trans_2"/>
    <property type="match status" value="2"/>
</dbReference>
<feature type="transmembrane region" description="Helical" evidence="7">
    <location>
        <begin position="108"/>
        <end position="130"/>
    </location>
</feature>
<keyword evidence="2" id="KW-0813">Transport</keyword>
<feature type="domain" description="Zn(2)-C6 fungal-type" evidence="8">
    <location>
        <begin position="192"/>
        <end position="220"/>
    </location>
</feature>
<comment type="caution">
    <text evidence="9">The sequence shown here is derived from an EMBL/GenBank/DDBJ whole genome shotgun (WGS) entry which is preliminary data.</text>
</comment>
<dbReference type="InterPro" id="IPR036864">
    <property type="entry name" value="Zn2-C6_fun-type_DNA-bd_sf"/>
</dbReference>
<dbReference type="InterPro" id="IPR002293">
    <property type="entry name" value="AA/rel_permease1"/>
</dbReference>
<dbReference type="InterPro" id="IPR021858">
    <property type="entry name" value="Fun_TF"/>
</dbReference>
<reference evidence="9 10" key="1">
    <citation type="submission" date="2021-11" db="EMBL/GenBank/DDBJ databases">
        <title>Black yeast isolated from Biological Soil Crust.</title>
        <authorList>
            <person name="Kurbessoian T."/>
        </authorList>
    </citation>
    <scope>NUCLEOTIDE SEQUENCE [LARGE SCALE GENOMIC DNA]</scope>
    <source>
        <strain evidence="9 10">CCFEE 5522</strain>
    </source>
</reference>
<keyword evidence="10" id="KW-1185">Reference proteome</keyword>
<evidence type="ECO:0000259" key="8">
    <source>
        <dbReference type="PROSITE" id="PS50048"/>
    </source>
</evidence>
<dbReference type="Pfam" id="PF13520">
    <property type="entry name" value="AA_permease_2"/>
    <property type="match status" value="1"/>
</dbReference>
<keyword evidence="6" id="KW-0539">Nucleus</keyword>
<dbReference type="AlphaFoldDB" id="A0AAV9JD08"/>
<keyword evidence="4 7" id="KW-1133">Transmembrane helix</keyword>
<dbReference type="GO" id="GO:0000981">
    <property type="term" value="F:DNA-binding transcription factor activity, RNA polymerase II-specific"/>
    <property type="evidence" value="ECO:0007669"/>
    <property type="project" value="InterPro"/>
</dbReference>
<evidence type="ECO:0000256" key="5">
    <source>
        <dbReference type="ARBA" id="ARBA00023136"/>
    </source>
</evidence>
<evidence type="ECO:0000256" key="2">
    <source>
        <dbReference type="ARBA" id="ARBA00022448"/>
    </source>
</evidence>
<evidence type="ECO:0000256" key="6">
    <source>
        <dbReference type="ARBA" id="ARBA00023242"/>
    </source>
</evidence>
<keyword evidence="5 7" id="KW-0472">Membrane</keyword>
<sequence length="601" mass="65728">MADFDDVLDTPTGVPIYELWRQATRSEAAATVFLIVVFLCGIFALIGSMQTSSRLTWAFGRDNALLYSSYFGQISPTFGVPIYALLFNSFVIFIIGCVYLGSSTAFNAILSTGLILQQVSFAFPVMCLMLRRRSPKYLPSSRSFRLGPLGWLANVVTVAFAAIVLVFYCFPVEMPVTGSSMNYACVVLGAMGCYNCMKRRIICDCTPPKCQKCQKKGLDCPGIGSRIRFNDGIASRGKLKGRNVPTLAASTTAPQLDKDRLTSLLPNAQALVVTPPMLEMPLEILDAKTRMLFAHFSESVSPVMVFLDEVNGYRHHILPFACSDPVVQRAVCVTAAFHLSAKVPGLRQPAEAGKTAIITKLREMAVRDEPSAVLNHSTWAIILLLMVADLVVAGDDMQTLFNMLVSISKAKGADSCGNGNPLPAFLQEQTELLKLFAGPIISEQRGIELLSLEAAPHMSFISTLLERADPAKRPALLQTDEAWRQARAIYLRRAISSGPASSSTDTTDTILAVETLRRLLLTVDPTAPAAHSLVWPYFVAGAESTTEEHKEFFKGRLEYLLASTGYANVRVALDTLRELWAGGAEERWTARLPKTTSVIIM</sequence>
<evidence type="ECO:0000313" key="9">
    <source>
        <dbReference type="EMBL" id="KAK4543044.1"/>
    </source>
</evidence>
<evidence type="ECO:0000313" key="10">
    <source>
        <dbReference type="Proteomes" id="UP001324427"/>
    </source>
</evidence>
<dbReference type="GO" id="GO:0022857">
    <property type="term" value="F:transmembrane transporter activity"/>
    <property type="evidence" value="ECO:0007669"/>
    <property type="project" value="InterPro"/>
</dbReference>
<gene>
    <name evidence="9" type="ORF">LTR36_005821</name>
</gene>